<comment type="caution">
    <text evidence="1">The sequence shown here is derived from an EMBL/GenBank/DDBJ whole genome shotgun (WGS) entry which is preliminary data.</text>
</comment>
<dbReference type="Proteomes" id="UP000766629">
    <property type="component" value="Unassembled WGS sequence"/>
</dbReference>
<keyword evidence="2" id="KW-1185">Reference proteome</keyword>
<organism evidence="1 2">
    <name type="scientific">Leisingera daeponensis</name>
    <dbReference type="NCBI Taxonomy" id="405746"/>
    <lineage>
        <taxon>Bacteria</taxon>
        <taxon>Pseudomonadati</taxon>
        <taxon>Pseudomonadota</taxon>
        <taxon>Alphaproteobacteria</taxon>
        <taxon>Rhodobacterales</taxon>
        <taxon>Roseobacteraceae</taxon>
        <taxon>Leisingera</taxon>
    </lineage>
</organism>
<dbReference type="EMBL" id="JAHVJA010000018">
    <property type="protein sequence ID" value="MBY6142117.1"/>
    <property type="molecule type" value="Genomic_DNA"/>
</dbReference>
<dbReference type="RefSeq" id="WP_222510037.1">
    <property type="nucleotide sequence ID" value="NZ_JAHVJA010000018.1"/>
</dbReference>
<gene>
    <name evidence="1" type="ORF">KUV26_22005</name>
</gene>
<evidence type="ECO:0000313" key="2">
    <source>
        <dbReference type="Proteomes" id="UP000766629"/>
    </source>
</evidence>
<reference evidence="1 2" key="1">
    <citation type="submission" date="2021-06" db="EMBL/GenBank/DDBJ databases">
        <title>50 bacteria genomes isolated from Dapeng, Shenzhen, China.</title>
        <authorList>
            <person name="Zheng W."/>
            <person name="Yu S."/>
            <person name="Huang Y."/>
        </authorList>
    </citation>
    <scope>NUCLEOTIDE SEQUENCE [LARGE SCALE GENOMIC DNA]</scope>
    <source>
        <strain evidence="1 2">DP1N14-2</strain>
    </source>
</reference>
<name>A0ABS7NMS4_9RHOB</name>
<proteinExistence type="predicted"/>
<sequence length="782" mass="89759">MRKLWEFVVSGYARSRHNNGSLYGWEKRFKTHGDTPVVRQEFKDALRPSLKISRPYSLRTDHSADTSERISSIANVEVALASDHVHSAYESIQKTEQFEGFLANILTDISELLSETLSLMCEAEISSELVDYSYIQLPSISDHDQNKDYNDWTLLVTLCRDAWLATVDRNRENAKAMLTIWESSKHPVFRRLVFFALAQRPDLVSFDTSMSWLLADERHWLWSTSTMREVMRLLVSFGPVLAADHMRRLQEAVLEGPPRARFRDDISDDEFKRFSDRMRWLRLKKLLSNGGAATENADTFIASVEERYPEWQLAPDDRDEFPMWSSNGEEQPIEQSPKQVKNLVEWLRNKPSSESVFSGDNWSERCRDDFRRSFFALRKLASEGVWLPQRWAEALYAWSSDELRDRSWKHVSSVIMSMPEEYFADALHAIAWWVSRISKNVGEHEEAFFALVDRIIKTGAETVEASDDISLNHAINHPVGHAASSLLNWWFSTELEDDQGLPDELKGRFAEMSNADSQPLRIGSVILAQQIIPLLRVDEDWTKQHLIPAFEWDADVTKAAAMWDSFLHAPRIYLPLLELLKSPFLAVPDHIGVLEEQCMKQYTRFLTYIALGETSVFSSKELRDVFSNLPAKYLNTVAETLFRALQGAGEQQEEYLKNRVIPFVKNFWPSKPEARTEITFRYFAQMAAVSRKGFQDAFTCFKNHLGQTTDFNYLLHLLEDGELAADHPSEILALLSATIPADVPYLHGRLGPLLAIIQGANPALSNDPNFIRLTVLSQQHEN</sequence>
<evidence type="ECO:0000313" key="1">
    <source>
        <dbReference type="EMBL" id="MBY6142117.1"/>
    </source>
</evidence>
<accession>A0ABS7NMS4</accession>
<protein>
    <submittedName>
        <fullName evidence="1">Uncharacterized protein</fullName>
    </submittedName>
</protein>